<evidence type="ECO:0000259" key="2">
    <source>
        <dbReference type="Pfam" id="PF09951"/>
    </source>
</evidence>
<dbReference type="InterPro" id="IPR037181">
    <property type="entry name" value="SUFU_N"/>
</dbReference>
<evidence type="ECO:0008006" key="5">
    <source>
        <dbReference type="Google" id="ProtNLM"/>
    </source>
</evidence>
<dbReference type="SUPFAM" id="SSF103359">
    <property type="entry name" value="Suppressor of Fused, N-terminal domain"/>
    <property type="match status" value="1"/>
</dbReference>
<dbReference type="PANTHER" id="PTHR38743:SF2">
    <property type="entry name" value="DUF2185 DOMAIN-CONTAINING PROTEIN"/>
    <property type="match status" value="1"/>
</dbReference>
<dbReference type="AlphaFoldDB" id="A0AA96VEZ6"/>
<dbReference type="Proteomes" id="UP001304970">
    <property type="component" value="Chromosome"/>
</dbReference>
<dbReference type="PANTHER" id="PTHR38743">
    <property type="entry name" value="SIMILAR TO GLYOXYLASE I FAMILY PROTEIN"/>
    <property type="match status" value="1"/>
</dbReference>
<name>A0AA96VEZ6_9EURY</name>
<feature type="domain" description="Suppressor of fused-like" evidence="1">
    <location>
        <begin position="52"/>
        <end position="211"/>
    </location>
</feature>
<dbReference type="InterPro" id="IPR018689">
    <property type="entry name" value="Imm33_dom"/>
</dbReference>
<accession>A0AA96VEZ6</accession>
<organism evidence="3 4">
    <name type="scientific">Methanolapillus ohkumae</name>
    <dbReference type="NCBI Taxonomy" id="3028298"/>
    <lineage>
        <taxon>Archaea</taxon>
        <taxon>Methanobacteriati</taxon>
        <taxon>Methanobacteriota</taxon>
        <taxon>Stenosarchaea group</taxon>
        <taxon>Methanomicrobia</taxon>
        <taxon>Methanosarcinales</taxon>
        <taxon>Methanosarcinaceae</taxon>
        <taxon>Methanolapillus</taxon>
    </lineage>
</organism>
<proteinExistence type="predicted"/>
<dbReference type="Pfam" id="PF05076">
    <property type="entry name" value="SUFU"/>
    <property type="match status" value="1"/>
</dbReference>
<evidence type="ECO:0000313" key="3">
    <source>
        <dbReference type="EMBL" id="WNY27136.1"/>
    </source>
</evidence>
<keyword evidence="4" id="KW-1185">Reference proteome</keyword>
<dbReference type="GeneID" id="89228346"/>
<dbReference type="RefSeq" id="WP_338097116.1">
    <property type="nucleotide sequence ID" value="NZ_CP131061.1"/>
</dbReference>
<feature type="domain" description="Immunity protein Imm33" evidence="2">
    <location>
        <begin position="262"/>
        <end position="346"/>
    </location>
</feature>
<dbReference type="Pfam" id="PF09951">
    <property type="entry name" value="Imm33"/>
    <property type="match status" value="1"/>
</dbReference>
<dbReference type="InterPro" id="IPR020941">
    <property type="entry name" value="SUFU-like_domain"/>
</dbReference>
<evidence type="ECO:0000259" key="1">
    <source>
        <dbReference type="Pfam" id="PF05076"/>
    </source>
</evidence>
<dbReference type="EMBL" id="CP131061">
    <property type="protein sequence ID" value="WNY27136.1"/>
    <property type="molecule type" value="Genomic_DNA"/>
</dbReference>
<reference evidence="3 4" key="1">
    <citation type="submission" date="2023-07" db="EMBL/GenBank/DDBJ databases">
        <title>Closed genome sequence of Methanosarcinaceae archaeon Am2.</title>
        <authorList>
            <person name="Poehlein A."/>
            <person name="Protasov E."/>
            <person name="Platt K."/>
            <person name="Reeh H."/>
            <person name="Daniel R."/>
            <person name="Brune A."/>
        </authorList>
    </citation>
    <scope>NUCLEOTIDE SEQUENCE [LARGE SCALE GENOMIC DNA]</scope>
    <source>
        <strain evidence="3 4">Am2</strain>
    </source>
</reference>
<sequence length="357" mass="40557">MTKEMKGEKNDEFSEFSPELYEEDEINAVEAHIEQYFGPFESVFHEIVSPDIHVDICVIPPDNGAGRDFYTLVTTGMGAHLMNVPQELDDMKLKRAEIMVTLPADWNLQSDDEKWYWPLRFLKILARLPIESDTWLGWGHTVSNGGPFAENTNLSGVLLLNPYTDNGHVCTLPNGDEINFYQMIPIYEDEMIYKNENGTEALTGLFWGDDVNDADFFDHVVNLSRRNVCKVENPKAPGRKKNYKIPASEMKKLLDLDGPMGCIATDRIVVDGFRVGFMYREESGDSEDSGWRFFAGDETDSYLGDSLNLGVYSLNTIANYDVGIIEFLREEVGAAFFRGESGGFVRDEKWRKEEGEK</sequence>
<gene>
    <name evidence="3" type="ORF">MsAm2_09270</name>
</gene>
<evidence type="ECO:0000313" key="4">
    <source>
        <dbReference type="Proteomes" id="UP001304970"/>
    </source>
</evidence>
<protein>
    <recommendedName>
        <fullName evidence="5">DUF2185 domain-containing protein</fullName>
    </recommendedName>
</protein>